<dbReference type="PaxDb" id="4097-A0A1S4ACA2"/>
<dbReference type="KEGG" id="nta:107796087"/>
<accession>A0A1S4ACA2</accession>
<dbReference type="AlphaFoldDB" id="A0A1S4ACA2"/>
<dbReference type="RefSeq" id="XP_016474300.1">
    <property type="nucleotide sequence ID" value="XM_016618814.1"/>
</dbReference>
<dbReference type="OMA" id="YTRCEMK"/>
<name>A0A1S4ACA2_TOBAC</name>
<evidence type="ECO:0000313" key="2">
    <source>
        <dbReference type="RefSeq" id="XP_016474300.1"/>
    </source>
</evidence>
<protein>
    <submittedName>
        <fullName evidence="2">Major pollen allergen Ole e 6-like</fullName>
    </submittedName>
</protein>
<gene>
    <name evidence="2" type="primary">LOC107796087</name>
</gene>
<dbReference type="OrthoDB" id="1869791at2759"/>
<feature type="chain" id="PRO_5010252080" evidence="1">
    <location>
        <begin position="28"/>
        <end position="74"/>
    </location>
</feature>
<dbReference type="Pfam" id="PF09253">
    <property type="entry name" value="Ole_e_6"/>
    <property type="match status" value="1"/>
</dbReference>
<keyword evidence="1" id="KW-0732">Signal</keyword>
<dbReference type="Gene3D" id="1.10.287.720">
    <property type="entry name" value="Pollen allergen ole e 6"/>
    <property type="match status" value="1"/>
</dbReference>
<proteinExistence type="predicted"/>
<dbReference type="SUPFAM" id="SSF111388">
    <property type="entry name" value="Pollen allergen ole e 6"/>
    <property type="match status" value="1"/>
</dbReference>
<reference evidence="2" key="1">
    <citation type="submission" date="2025-08" db="UniProtKB">
        <authorList>
            <consortium name="RefSeq"/>
        </authorList>
    </citation>
    <scope>IDENTIFICATION</scope>
</reference>
<feature type="signal peptide" evidence="1">
    <location>
        <begin position="1"/>
        <end position="27"/>
    </location>
</feature>
<dbReference type="InterPro" id="IPR015333">
    <property type="entry name" value="Pollen_allergen_ole-e-6"/>
</dbReference>
<organism evidence="2">
    <name type="scientific">Nicotiana tabacum</name>
    <name type="common">Common tobacco</name>
    <dbReference type="NCBI Taxonomy" id="4097"/>
    <lineage>
        <taxon>Eukaryota</taxon>
        <taxon>Viridiplantae</taxon>
        <taxon>Streptophyta</taxon>
        <taxon>Embryophyta</taxon>
        <taxon>Tracheophyta</taxon>
        <taxon>Spermatophyta</taxon>
        <taxon>Magnoliopsida</taxon>
        <taxon>eudicotyledons</taxon>
        <taxon>Gunneridae</taxon>
        <taxon>Pentapetalae</taxon>
        <taxon>asterids</taxon>
        <taxon>lamiids</taxon>
        <taxon>Solanales</taxon>
        <taxon>Solanaceae</taxon>
        <taxon>Nicotianoideae</taxon>
        <taxon>Nicotianeae</taxon>
        <taxon>Nicotiana</taxon>
    </lineage>
</organism>
<dbReference type="SMR" id="A0A1S4ACA2"/>
<dbReference type="InterPro" id="IPR036466">
    <property type="entry name" value="Pollen_allergen_ole-e-6_sf"/>
</dbReference>
<sequence length="74" mass="8333">MEAKKVVAVFVMCIVVLSAVHVHVAEADEVFKRCFDNCQKECADEGHGYTFCEMKCDADCGMKELKAKFEKLKP</sequence>
<dbReference type="PANTHER" id="PTHR35632">
    <property type="entry name" value="MAJOR POLLEN ALLERGEN OLE E 6-LIKE"/>
    <property type="match status" value="1"/>
</dbReference>
<evidence type="ECO:0000256" key="1">
    <source>
        <dbReference type="SAM" id="SignalP"/>
    </source>
</evidence>
<dbReference type="PANTHER" id="PTHR35632:SF4">
    <property type="entry name" value="CYSTEINE-RICH PROTEIN"/>
    <property type="match status" value="1"/>
</dbReference>